<sequence length="119" mass="13679">MKIVHRNPWLRSISGKEVDLQYLYENKSLQILQFDLQPGESMGPKILPCDMLYYVVEGNPTIRLAEDKMIGTKGMLVECPAHLVHSISSNVGDTIQVLGIKVPKGEKKEHFRNRFFYEM</sequence>
<evidence type="ECO:0008006" key="5">
    <source>
        <dbReference type="Google" id="ProtNLM"/>
    </source>
</evidence>
<dbReference type="Proteomes" id="UP000396862">
    <property type="component" value="Unassembled WGS sequence"/>
</dbReference>
<reference evidence="1 4" key="2">
    <citation type="submission" date="2019-10" db="EMBL/GenBank/DDBJ databases">
        <title>Prolixibacter strains distinguished by the presence of nitrate reductase genes were adept at nitrate-dependent anaerobic corrosion of metallic iron and carbon steel.</title>
        <authorList>
            <person name="Iino T."/>
            <person name="Shono N."/>
            <person name="Ito K."/>
            <person name="Nakamura R."/>
            <person name="Sueoka K."/>
            <person name="Harayama S."/>
            <person name="Ohkuma M."/>
        </authorList>
    </citation>
    <scope>NUCLEOTIDE SEQUENCE [LARGE SCALE GENOMIC DNA]</scope>
    <source>
        <strain evidence="1 4">MIC1-1</strain>
    </source>
</reference>
<dbReference type="AlphaFoldDB" id="A0A2P8CAQ9"/>
<protein>
    <recommendedName>
        <fullName evidence="5">Cupin</fullName>
    </recommendedName>
</protein>
<dbReference type="InterPro" id="IPR014710">
    <property type="entry name" value="RmlC-like_jellyroll"/>
</dbReference>
<accession>A0A2P8CAQ9</accession>
<evidence type="ECO:0000313" key="1">
    <source>
        <dbReference type="EMBL" id="GET22641.1"/>
    </source>
</evidence>
<dbReference type="RefSeq" id="WP_106542847.1">
    <property type="nucleotide sequence ID" value="NZ_BLAU01000001.1"/>
</dbReference>
<dbReference type="EMBL" id="PYGC01000007">
    <property type="protein sequence ID" value="PSK82048.1"/>
    <property type="molecule type" value="Genomic_DNA"/>
</dbReference>
<comment type="caution">
    <text evidence="2">The sequence shown here is derived from an EMBL/GenBank/DDBJ whole genome shotgun (WGS) entry which is preliminary data.</text>
</comment>
<dbReference type="EMBL" id="BLAU01000001">
    <property type="protein sequence ID" value="GET22641.1"/>
    <property type="molecule type" value="Genomic_DNA"/>
</dbReference>
<dbReference type="Gene3D" id="2.60.120.10">
    <property type="entry name" value="Jelly Rolls"/>
    <property type="match status" value="1"/>
</dbReference>
<proteinExistence type="predicted"/>
<dbReference type="OrthoDB" id="9806121at2"/>
<dbReference type="SUPFAM" id="SSF51182">
    <property type="entry name" value="RmlC-like cupins"/>
    <property type="match status" value="1"/>
</dbReference>
<dbReference type="InterPro" id="IPR011051">
    <property type="entry name" value="RmlC_Cupin_sf"/>
</dbReference>
<evidence type="ECO:0000313" key="3">
    <source>
        <dbReference type="Proteomes" id="UP000240621"/>
    </source>
</evidence>
<reference evidence="2 3" key="1">
    <citation type="submission" date="2018-03" db="EMBL/GenBank/DDBJ databases">
        <title>Genomic Encyclopedia of Archaeal and Bacterial Type Strains, Phase II (KMG-II): from individual species to whole genera.</title>
        <authorList>
            <person name="Goeker M."/>
        </authorList>
    </citation>
    <scope>NUCLEOTIDE SEQUENCE [LARGE SCALE GENOMIC DNA]</scope>
    <source>
        <strain evidence="2 3">DSM 27267</strain>
    </source>
</reference>
<dbReference type="Proteomes" id="UP000240621">
    <property type="component" value="Unassembled WGS sequence"/>
</dbReference>
<evidence type="ECO:0000313" key="4">
    <source>
        <dbReference type="Proteomes" id="UP000396862"/>
    </source>
</evidence>
<organism evidence="2 3">
    <name type="scientific">Prolixibacter denitrificans</name>
    <dbReference type="NCBI Taxonomy" id="1541063"/>
    <lineage>
        <taxon>Bacteria</taxon>
        <taxon>Pseudomonadati</taxon>
        <taxon>Bacteroidota</taxon>
        <taxon>Bacteroidia</taxon>
        <taxon>Marinilabiliales</taxon>
        <taxon>Prolixibacteraceae</taxon>
        <taxon>Prolixibacter</taxon>
    </lineage>
</organism>
<gene>
    <name evidence="2" type="ORF">CLV93_107162</name>
    <name evidence="1" type="ORF">JCM18694_28870</name>
</gene>
<evidence type="ECO:0000313" key="2">
    <source>
        <dbReference type="EMBL" id="PSK82048.1"/>
    </source>
</evidence>
<keyword evidence="4" id="KW-1185">Reference proteome</keyword>
<name>A0A2P8CAQ9_9BACT</name>